<dbReference type="Proteomes" id="UP001317822">
    <property type="component" value="Chromosome"/>
</dbReference>
<evidence type="ECO:0000259" key="1">
    <source>
        <dbReference type="PROSITE" id="PS50943"/>
    </source>
</evidence>
<evidence type="ECO:0000313" key="2">
    <source>
        <dbReference type="EMBL" id="BDU18098.1"/>
    </source>
</evidence>
<dbReference type="Gene3D" id="1.10.260.40">
    <property type="entry name" value="lambda repressor-like DNA-binding domains"/>
    <property type="match status" value="1"/>
</dbReference>
<sequence>MAYAFPTSQRELLIAARGGATQAEFAKRLGVDRSCLSRYETEQLGAPTSVLNYCLKAVAELHLGVENGSGVQLALAHVRRAADTLEQAAKNEAQRFATKRVRPASRS</sequence>
<dbReference type="InterPro" id="IPR001387">
    <property type="entry name" value="Cro/C1-type_HTH"/>
</dbReference>
<gene>
    <name evidence="2" type="ORF">LA521A_32990</name>
</gene>
<accession>A0ABN6UNX4</accession>
<protein>
    <submittedName>
        <fullName evidence="2">Transcriptional regulator</fullName>
    </submittedName>
</protein>
<reference evidence="2 3" key="1">
    <citation type="journal article" date="2023" name="Int. J. Syst. Evol. Microbiol.">
        <title>Physiological and genomic analyses of cobalamin (vitamin B12)-auxotrophy of Lysobacter auxotrophicus sp. nov., a methionine-auxotrophic chitinolytic bacterium isolated from chitin-treated soil.</title>
        <authorList>
            <person name="Saito A."/>
            <person name="Dohra H."/>
            <person name="Hamada M."/>
            <person name="Moriuchi R."/>
            <person name="Kotsuchibashi Y."/>
            <person name="Mori K."/>
        </authorList>
    </citation>
    <scope>NUCLEOTIDE SEQUENCE [LARGE SCALE GENOMIC DNA]</scope>
    <source>
        <strain evidence="2 3">5-21a</strain>
    </source>
</reference>
<dbReference type="PROSITE" id="PS50943">
    <property type="entry name" value="HTH_CROC1"/>
    <property type="match status" value="1"/>
</dbReference>
<keyword evidence="3" id="KW-1185">Reference proteome</keyword>
<dbReference type="InterPro" id="IPR010982">
    <property type="entry name" value="Lambda_DNA-bd_dom_sf"/>
</dbReference>
<name>A0ABN6UNX4_9GAMM</name>
<proteinExistence type="predicted"/>
<dbReference type="SUPFAM" id="SSF47413">
    <property type="entry name" value="lambda repressor-like DNA-binding domains"/>
    <property type="match status" value="1"/>
</dbReference>
<dbReference type="EMBL" id="AP027041">
    <property type="protein sequence ID" value="BDU18098.1"/>
    <property type="molecule type" value="Genomic_DNA"/>
</dbReference>
<feature type="domain" description="HTH cro/C1-type" evidence="1">
    <location>
        <begin position="21"/>
        <end position="43"/>
    </location>
</feature>
<evidence type="ECO:0000313" key="3">
    <source>
        <dbReference type="Proteomes" id="UP001317822"/>
    </source>
</evidence>
<organism evidence="2 3">
    <name type="scientific">Lysobacter auxotrophicus</name>
    <dbReference type="NCBI Taxonomy" id="2992573"/>
    <lineage>
        <taxon>Bacteria</taxon>
        <taxon>Pseudomonadati</taxon>
        <taxon>Pseudomonadota</taxon>
        <taxon>Gammaproteobacteria</taxon>
        <taxon>Lysobacterales</taxon>
        <taxon>Lysobacteraceae</taxon>
        <taxon>Lysobacter</taxon>
    </lineage>
</organism>